<evidence type="ECO:0000313" key="2">
    <source>
        <dbReference type="EMBL" id="QIX89097.1"/>
    </source>
</evidence>
<dbReference type="RefSeq" id="WP_166431283.1">
    <property type="nucleotide sequence ID" value="NZ_CABKQO010000007.1"/>
</dbReference>
<evidence type="ECO:0000313" key="4">
    <source>
        <dbReference type="Proteomes" id="UP000719916"/>
    </source>
</evidence>
<dbReference type="Proteomes" id="UP000719916">
    <property type="component" value="Unassembled WGS sequence"/>
</dbReference>
<dbReference type="EMBL" id="CP050964">
    <property type="protein sequence ID" value="QIX89097.1"/>
    <property type="molecule type" value="Genomic_DNA"/>
</dbReference>
<evidence type="ECO:0000313" key="3">
    <source>
        <dbReference type="Proteomes" id="UP000501069"/>
    </source>
</evidence>
<accession>A0AAP9S5C2</accession>
<reference evidence="1" key="3">
    <citation type="submission" date="2020-02" db="EMBL/GenBank/DDBJ databases">
        <authorList>
            <person name="Littmann E."/>
            <person name="Sorbara M."/>
        </authorList>
    </citation>
    <scope>NUCLEOTIDE SEQUENCE</scope>
    <source>
        <strain evidence="1">MSK.2.26</strain>
    </source>
</reference>
<evidence type="ECO:0000313" key="1">
    <source>
        <dbReference type="EMBL" id="NSJ47021.1"/>
    </source>
</evidence>
<dbReference type="GeneID" id="57961801"/>
<dbReference type="AlphaFoldDB" id="A0AAP9S5C2"/>
<name>A0AAP9S5C2_9FIRM</name>
<proteinExistence type="predicted"/>
<gene>
    <name evidence="2" type="ORF">FOC47_11585</name>
    <name evidence="1" type="ORF">G5B26_26585</name>
</gene>
<protein>
    <submittedName>
        <fullName evidence="2">Uncharacterized protein</fullName>
    </submittedName>
</protein>
<dbReference type="EMBL" id="JAAISW010000126">
    <property type="protein sequence ID" value="NSJ47021.1"/>
    <property type="molecule type" value="Genomic_DNA"/>
</dbReference>
<sequence>MEKQKIPMKSFSLTGEAFCLPEYQTSTPIIIWKQTLENMSKIYGARKAEDAAQLTKAIDTEMNRYGISYDDIITKMKQDPLAKWL</sequence>
<organism evidence="2 3">
    <name type="scientific">Enterocloster clostridioformis</name>
    <dbReference type="NCBI Taxonomy" id="1531"/>
    <lineage>
        <taxon>Bacteria</taxon>
        <taxon>Bacillati</taxon>
        <taxon>Bacillota</taxon>
        <taxon>Clostridia</taxon>
        <taxon>Lachnospirales</taxon>
        <taxon>Lachnospiraceae</taxon>
        <taxon>Enterocloster</taxon>
    </lineage>
</organism>
<reference evidence="1 4" key="2">
    <citation type="journal article" date="2020" name="Cell Host Microbe">
        <title>Functional and Genomic Variation between Human-Derived Isolates of Lachnospiraceae Reveals Inter- and Intra-Species Diversity.</title>
        <authorList>
            <person name="Sorbara M.T."/>
            <person name="Littmann E.R."/>
            <person name="Fontana E."/>
            <person name="Moody T.U."/>
            <person name="Kohout C.E."/>
            <person name="Gjonbalaj M."/>
            <person name="Eaton V."/>
            <person name="Seok R."/>
            <person name="Leiner I.M."/>
            <person name="Pamer E.G."/>
        </authorList>
    </citation>
    <scope>NUCLEOTIDE SEQUENCE [LARGE SCALE GENOMIC DNA]</scope>
    <source>
        <strain evidence="1 4">MSK.2.26</strain>
    </source>
</reference>
<reference evidence="2 3" key="1">
    <citation type="submission" date="2019-11" db="EMBL/GenBank/DDBJ databases">
        <title>FDA dAtabase for Regulatory Grade micrObial Sequences (FDA-ARGOS): Supporting development and validation of Infectious Disease Dx tests.</title>
        <authorList>
            <person name="Turner S."/>
            <person name="Byrd R."/>
            <person name="Tallon L."/>
            <person name="Sadzewicz L."/>
            <person name="Vavikolanu K."/>
            <person name="Mehta A."/>
            <person name="Aluvathingal J."/>
            <person name="Nadendla S."/>
            <person name="Myers T."/>
            <person name="Yan Y."/>
            <person name="Sichtig H."/>
        </authorList>
    </citation>
    <scope>NUCLEOTIDE SEQUENCE [LARGE SCALE GENOMIC DNA]</scope>
    <source>
        <strain evidence="2 3">FDAARGOS_739</strain>
    </source>
</reference>
<dbReference type="Proteomes" id="UP000501069">
    <property type="component" value="Chromosome"/>
</dbReference>